<gene>
    <name evidence="1" type="ORF">EF807_03225</name>
</gene>
<evidence type="ECO:0000313" key="1">
    <source>
        <dbReference type="EMBL" id="RZN70550.1"/>
    </source>
</evidence>
<keyword evidence="1" id="KW-0808">Transferase</keyword>
<sequence length="37" mass="4342">GFELLKAPKIADTKPPTDKELRILREEVDPYRYIIGR</sequence>
<protein>
    <submittedName>
        <fullName evidence="1">3-oxoacid CoA-transferase</fullName>
    </submittedName>
</protein>
<dbReference type="GO" id="GO:0016740">
    <property type="term" value="F:transferase activity"/>
    <property type="evidence" value="ECO:0007669"/>
    <property type="project" value="UniProtKB-KW"/>
</dbReference>
<name>A0A520KXH0_9EURY</name>
<dbReference type="Gene3D" id="3.40.1080.10">
    <property type="entry name" value="Glutaconate Coenzyme A-transferase"/>
    <property type="match status" value="1"/>
</dbReference>
<feature type="non-terminal residue" evidence="1">
    <location>
        <position position="1"/>
    </location>
</feature>
<dbReference type="Proteomes" id="UP000320766">
    <property type="component" value="Unassembled WGS sequence"/>
</dbReference>
<reference evidence="1 2" key="1">
    <citation type="journal article" date="2019" name="Nat. Microbiol.">
        <title>Wide diversity of methane and short-chain alkane metabolisms in uncultured archaea.</title>
        <authorList>
            <person name="Borrel G."/>
            <person name="Adam P.S."/>
            <person name="McKay L.J."/>
            <person name="Chen L.X."/>
            <person name="Sierra-Garcia I.N."/>
            <person name="Sieber C.M."/>
            <person name="Letourneur Q."/>
            <person name="Ghozlane A."/>
            <person name="Andersen G.L."/>
            <person name="Li W.J."/>
            <person name="Hallam S.J."/>
            <person name="Muyzer G."/>
            <person name="de Oliveira V.M."/>
            <person name="Inskeep W.P."/>
            <person name="Banfield J.F."/>
            <person name="Gribaldo S."/>
        </authorList>
    </citation>
    <scope>NUCLEOTIDE SEQUENCE [LARGE SCALE GENOMIC DNA]</scope>
    <source>
        <strain evidence="1">NM1b</strain>
    </source>
</reference>
<proteinExistence type="predicted"/>
<organism evidence="1 2">
    <name type="scientific">Candidatus Methanolliviera hydrocarbonicum</name>
    <dbReference type="NCBI Taxonomy" id="2491085"/>
    <lineage>
        <taxon>Archaea</taxon>
        <taxon>Methanobacteriati</taxon>
        <taxon>Methanobacteriota</taxon>
        <taxon>Candidatus Methanoliparia</taxon>
        <taxon>Candidatus Methanoliparales</taxon>
        <taxon>Candidatus Methanollivieraceae</taxon>
        <taxon>Candidatus Methanolliviera</taxon>
    </lineage>
</organism>
<comment type="caution">
    <text evidence="1">The sequence shown here is derived from an EMBL/GenBank/DDBJ whole genome shotgun (WGS) entry which is preliminary data.</text>
</comment>
<dbReference type="EMBL" id="RXIL01000054">
    <property type="protein sequence ID" value="RZN70550.1"/>
    <property type="molecule type" value="Genomic_DNA"/>
</dbReference>
<dbReference type="AlphaFoldDB" id="A0A520KXH0"/>
<accession>A0A520KXH0</accession>
<evidence type="ECO:0000313" key="2">
    <source>
        <dbReference type="Proteomes" id="UP000320766"/>
    </source>
</evidence>